<evidence type="ECO:0000313" key="2">
    <source>
        <dbReference type="Proteomes" id="UP000275078"/>
    </source>
</evidence>
<keyword evidence="2" id="KW-1185">Reference proteome</keyword>
<proteinExistence type="predicted"/>
<sequence length="139" mass="15611">MSPVAPSLFEKCHQLPSATVNPGLYPHETMYRYQDGLPVFAQRQAYDTVWSPLAQNPHKLFAVYVRLKSGLSDEEDEEHYIKAFELCRAQEANGIVGTGITVDMLFHDHEIDQVAYCAVFNPSVGKQVEVASIFDSFSL</sequence>
<accession>A0A3N4HXM7</accession>
<dbReference type="Proteomes" id="UP000275078">
    <property type="component" value="Unassembled WGS sequence"/>
</dbReference>
<dbReference type="AlphaFoldDB" id="A0A3N4HXM7"/>
<organism evidence="1 2">
    <name type="scientific">Ascobolus immersus RN42</name>
    <dbReference type="NCBI Taxonomy" id="1160509"/>
    <lineage>
        <taxon>Eukaryota</taxon>
        <taxon>Fungi</taxon>
        <taxon>Dikarya</taxon>
        <taxon>Ascomycota</taxon>
        <taxon>Pezizomycotina</taxon>
        <taxon>Pezizomycetes</taxon>
        <taxon>Pezizales</taxon>
        <taxon>Ascobolaceae</taxon>
        <taxon>Ascobolus</taxon>
    </lineage>
</organism>
<dbReference type="EMBL" id="ML119789">
    <property type="protein sequence ID" value="RPA74444.1"/>
    <property type="molecule type" value="Genomic_DNA"/>
</dbReference>
<gene>
    <name evidence="1" type="ORF">BJ508DRAFT_312826</name>
</gene>
<evidence type="ECO:0000313" key="1">
    <source>
        <dbReference type="EMBL" id="RPA74444.1"/>
    </source>
</evidence>
<protein>
    <submittedName>
        <fullName evidence="1">Uncharacterized protein</fullName>
    </submittedName>
</protein>
<name>A0A3N4HXM7_ASCIM</name>
<reference evidence="1 2" key="1">
    <citation type="journal article" date="2018" name="Nat. Ecol. Evol.">
        <title>Pezizomycetes genomes reveal the molecular basis of ectomycorrhizal truffle lifestyle.</title>
        <authorList>
            <person name="Murat C."/>
            <person name="Payen T."/>
            <person name="Noel B."/>
            <person name="Kuo A."/>
            <person name="Morin E."/>
            <person name="Chen J."/>
            <person name="Kohler A."/>
            <person name="Krizsan K."/>
            <person name="Balestrini R."/>
            <person name="Da Silva C."/>
            <person name="Montanini B."/>
            <person name="Hainaut M."/>
            <person name="Levati E."/>
            <person name="Barry K.W."/>
            <person name="Belfiori B."/>
            <person name="Cichocki N."/>
            <person name="Clum A."/>
            <person name="Dockter R.B."/>
            <person name="Fauchery L."/>
            <person name="Guy J."/>
            <person name="Iotti M."/>
            <person name="Le Tacon F."/>
            <person name="Lindquist E.A."/>
            <person name="Lipzen A."/>
            <person name="Malagnac F."/>
            <person name="Mello A."/>
            <person name="Molinier V."/>
            <person name="Miyauchi S."/>
            <person name="Poulain J."/>
            <person name="Riccioni C."/>
            <person name="Rubini A."/>
            <person name="Sitrit Y."/>
            <person name="Splivallo R."/>
            <person name="Traeger S."/>
            <person name="Wang M."/>
            <person name="Zifcakova L."/>
            <person name="Wipf D."/>
            <person name="Zambonelli A."/>
            <person name="Paolocci F."/>
            <person name="Nowrousian M."/>
            <person name="Ottonello S."/>
            <person name="Baldrian P."/>
            <person name="Spatafora J.W."/>
            <person name="Henrissat B."/>
            <person name="Nagy L.G."/>
            <person name="Aury J.M."/>
            <person name="Wincker P."/>
            <person name="Grigoriev I.V."/>
            <person name="Bonfante P."/>
            <person name="Martin F.M."/>
        </authorList>
    </citation>
    <scope>NUCLEOTIDE SEQUENCE [LARGE SCALE GENOMIC DNA]</scope>
    <source>
        <strain evidence="1 2">RN42</strain>
    </source>
</reference>